<feature type="transmembrane region" description="Helical" evidence="10">
    <location>
        <begin position="242"/>
        <end position="268"/>
    </location>
</feature>
<proteinExistence type="inferred from homology"/>
<sequence>MAVERRKIISALVLMAMAVPLVISSRRSGFDRWSSSENFHEEGDRLYVLANSVRTLEASCEQYPYFDFPFCPAGETINYAKKSLKQVLAGDCHAVTKYELKFREDANDKILCDKSLRKDDVEKFKDAIRRNFVYEMAYNNFTLRESVGFIDDDGSSRTQPRYFLVPSIDFHVHYSENQVTEMYISGNPHFNVDITEAADIKVNFSYSVYWYGTEVDGDTSLPLNKTLHEKDHRPKNDDDHKWMSALMIWANVTLLWVGLILIVTLPYLMKYLMRCSNREGGHSKCPQYIRGDTCICPKYTSLLGAILGNGIQLLISICIFFILAYRGFLHPCDLESLCSVILRTYCFTSVVAGYKATSFHGQFTPVGWKECTFQAGTVYFIPALTTAVIANGLVITRSGMSAVPELGIICENLVVWGLVTVVLVSLGGTLAHCFRTESEAPCTTRRLPRDIPLESWYMKTPAQMLFGALLPSIAMFPEMDNIYASLWHFKICGAFHLMLTSFIVVITLTVVVAIVTTSYQFAKHDHQWWWRSVLCGGSPAIFMFVYGIYFFSRVPNVGDATLLRFLGYNACISYAFFLILGTTGFYASYFVFHSTYPQEKHE</sequence>
<evidence type="ECO:0000256" key="3">
    <source>
        <dbReference type="ARBA" id="ARBA00005227"/>
    </source>
</evidence>
<dbReference type="GO" id="GO:0010008">
    <property type="term" value="C:endosome membrane"/>
    <property type="evidence" value="ECO:0007669"/>
    <property type="project" value="UniProtKB-SubCell"/>
</dbReference>
<keyword evidence="9 10" id="KW-0472">Membrane</keyword>
<comment type="similarity">
    <text evidence="3 10">Belongs to the nonaspanin (TM9SF) (TC 9.A.2) family.</text>
</comment>
<evidence type="ECO:0000256" key="2">
    <source>
        <dbReference type="ARBA" id="ARBA00004653"/>
    </source>
</evidence>
<dbReference type="Proteomes" id="UP000030645">
    <property type="component" value="Unassembled WGS sequence"/>
</dbReference>
<organism evidence="11 12">
    <name type="scientific">Morus notabilis</name>
    <dbReference type="NCBI Taxonomy" id="981085"/>
    <lineage>
        <taxon>Eukaryota</taxon>
        <taxon>Viridiplantae</taxon>
        <taxon>Streptophyta</taxon>
        <taxon>Embryophyta</taxon>
        <taxon>Tracheophyta</taxon>
        <taxon>Spermatophyta</taxon>
        <taxon>Magnoliopsida</taxon>
        <taxon>eudicotyledons</taxon>
        <taxon>Gunneridae</taxon>
        <taxon>Pentapetalae</taxon>
        <taxon>rosids</taxon>
        <taxon>fabids</taxon>
        <taxon>Rosales</taxon>
        <taxon>Moraceae</taxon>
        <taxon>Moreae</taxon>
        <taxon>Morus</taxon>
    </lineage>
</organism>
<feature type="transmembrane region" description="Helical" evidence="10">
    <location>
        <begin position="306"/>
        <end position="328"/>
    </location>
</feature>
<feature type="transmembrane region" description="Helical" evidence="10">
    <location>
        <begin position="494"/>
        <end position="516"/>
    </location>
</feature>
<keyword evidence="8" id="KW-0333">Golgi apparatus</keyword>
<comment type="subcellular location">
    <subcellularLocation>
        <location evidence="1">Endosome membrane</location>
        <topology evidence="1">Multi-pass membrane protein</topology>
    </subcellularLocation>
    <subcellularLocation>
        <location evidence="2">Golgi apparatus membrane</location>
        <topology evidence="2">Multi-pass membrane protein</topology>
    </subcellularLocation>
</comment>
<evidence type="ECO:0000256" key="5">
    <source>
        <dbReference type="ARBA" id="ARBA00022729"/>
    </source>
</evidence>
<evidence type="ECO:0000256" key="10">
    <source>
        <dbReference type="RuleBase" id="RU363079"/>
    </source>
</evidence>
<feature type="transmembrane region" description="Helical" evidence="10">
    <location>
        <begin position="375"/>
        <end position="395"/>
    </location>
</feature>
<evidence type="ECO:0000256" key="7">
    <source>
        <dbReference type="ARBA" id="ARBA00022989"/>
    </source>
</evidence>
<keyword evidence="11" id="KW-0675">Receptor</keyword>
<feature type="transmembrane region" description="Helical" evidence="10">
    <location>
        <begin position="528"/>
        <end position="552"/>
    </location>
</feature>
<name>W9RRE0_9ROSA</name>
<evidence type="ECO:0000313" key="12">
    <source>
        <dbReference type="Proteomes" id="UP000030645"/>
    </source>
</evidence>
<evidence type="ECO:0000256" key="6">
    <source>
        <dbReference type="ARBA" id="ARBA00022753"/>
    </source>
</evidence>
<protein>
    <recommendedName>
        <fullName evidence="10">Transmembrane 9 superfamily member</fullName>
    </recommendedName>
</protein>
<keyword evidence="7 10" id="KW-1133">Transmembrane helix</keyword>
<gene>
    <name evidence="11" type="ORF">L484_015398</name>
</gene>
<dbReference type="GO" id="GO:0072657">
    <property type="term" value="P:protein localization to membrane"/>
    <property type="evidence" value="ECO:0007669"/>
    <property type="project" value="TreeGrafter"/>
</dbReference>
<feature type="transmembrane region" description="Helical" evidence="10">
    <location>
        <begin position="572"/>
        <end position="592"/>
    </location>
</feature>
<dbReference type="AlphaFoldDB" id="W9RRE0"/>
<evidence type="ECO:0000256" key="9">
    <source>
        <dbReference type="ARBA" id="ARBA00023136"/>
    </source>
</evidence>
<dbReference type="eggNOG" id="KOG1277">
    <property type="taxonomic scope" value="Eukaryota"/>
</dbReference>
<accession>W9RRE0</accession>
<keyword evidence="12" id="KW-1185">Reference proteome</keyword>
<dbReference type="PANTHER" id="PTHR10766:SF119">
    <property type="entry name" value="TRANSMEMBRANE 9 SUPERFAMILY MEMBER 5"/>
    <property type="match status" value="1"/>
</dbReference>
<reference evidence="12" key="1">
    <citation type="submission" date="2013-01" db="EMBL/GenBank/DDBJ databases">
        <title>Draft Genome Sequence of a Mulberry Tree, Morus notabilis C.K. Schneid.</title>
        <authorList>
            <person name="He N."/>
            <person name="Zhao S."/>
        </authorList>
    </citation>
    <scope>NUCLEOTIDE SEQUENCE</scope>
</reference>
<dbReference type="InterPro" id="IPR004240">
    <property type="entry name" value="EMP70"/>
</dbReference>
<dbReference type="Pfam" id="PF02990">
    <property type="entry name" value="EMP70"/>
    <property type="match status" value="1"/>
</dbReference>
<keyword evidence="4 10" id="KW-0812">Transmembrane</keyword>
<evidence type="ECO:0000256" key="8">
    <source>
        <dbReference type="ARBA" id="ARBA00023034"/>
    </source>
</evidence>
<evidence type="ECO:0000256" key="1">
    <source>
        <dbReference type="ARBA" id="ARBA00004337"/>
    </source>
</evidence>
<keyword evidence="6" id="KW-0967">Endosome</keyword>
<keyword evidence="5" id="KW-0732">Signal</keyword>
<dbReference type="GO" id="GO:0000139">
    <property type="term" value="C:Golgi membrane"/>
    <property type="evidence" value="ECO:0007669"/>
    <property type="project" value="UniProtKB-SubCell"/>
</dbReference>
<evidence type="ECO:0000256" key="4">
    <source>
        <dbReference type="ARBA" id="ARBA00022692"/>
    </source>
</evidence>
<comment type="caution">
    <text evidence="10">Lacks conserved residue(s) required for the propagation of feature annotation.</text>
</comment>
<feature type="transmembrane region" description="Helical" evidence="10">
    <location>
        <begin position="415"/>
        <end position="435"/>
    </location>
</feature>
<dbReference type="EMBL" id="KE344994">
    <property type="protein sequence ID" value="EXB88712.1"/>
    <property type="molecule type" value="Genomic_DNA"/>
</dbReference>
<dbReference type="PANTHER" id="PTHR10766">
    <property type="entry name" value="TRANSMEMBRANE 9 SUPERFAMILY PROTEIN"/>
    <property type="match status" value="1"/>
</dbReference>
<evidence type="ECO:0000313" key="11">
    <source>
        <dbReference type="EMBL" id="EXB88712.1"/>
    </source>
</evidence>